<dbReference type="InterPro" id="IPR012677">
    <property type="entry name" value="Nucleotide-bd_a/b_plait_sf"/>
</dbReference>
<evidence type="ECO:0000313" key="4">
    <source>
        <dbReference type="EMBL" id="KAJ9556230.1"/>
    </source>
</evidence>
<dbReference type="Gene3D" id="3.30.70.330">
    <property type="match status" value="1"/>
</dbReference>
<feature type="domain" description="RRM" evidence="3">
    <location>
        <begin position="1"/>
        <end position="67"/>
    </location>
</feature>
<dbReference type="Pfam" id="PF00076">
    <property type="entry name" value="RRM_1"/>
    <property type="match status" value="1"/>
</dbReference>
<dbReference type="GO" id="GO:0003723">
    <property type="term" value="F:RNA binding"/>
    <property type="evidence" value="ECO:0007669"/>
    <property type="project" value="UniProtKB-UniRule"/>
</dbReference>
<evidence type="ECO:0000256" key="2">
    <source>
        <dbReference type="SAM" id="MobiDB-lite"/>
    </source>
</evidence>
<keyword evidence="1" id="KW-0694">RNA-binding</keyword>
<accession>A0AA38T8B7</accession>
<protein>
    <recommendedName>
        <fullName evidence="3">RRM domain-containing protein</fullName>
    </recommendedName>
</protein>
<evidence type="ECO:0000313" key="5">
    <source>
        <dbReference type="Proteomes" id="UP001172457"/>
    </source>
</evidence>
<dbReference type="AlphaFoldDB" id="A0AA38T8B7"/>
<gene>
    <name evidence="4" type="ORF">OSB04_010844</name>
</gene>
<dbReference type="SUPFAM" id="SSF54928">
    <property type="entry name" value="RNA-binding domain, RBD"/>
    <property type="match status" value="1"/>
</dbReference>
<dbReference type="EMBL" id="JARYMX010000003">
    <property type="protein sequence ID" value="KAJ9556230.1"/>
    <property type="molecule type" value="Genomic_DNA"/>
</dbReference>
<evidence type="ECO:0000259" key="3">
    <source>
        <dbReference type="PROSITE" id="PS50102"/>
    </source>
</evidence>
<feature type="region of interest" description="Disordered" evidence="2">
    <location>
        <begin position="451"/>
        <end position="471"/>
    </location>
</feature>
<comment type="caution">
    <text evidence="4">The sequence shown here is derived from an EMBL/GenBank/DDBJ whole genome shotgun (WGS) entry which is preliminary data.</text>
</comment>
<reference evidence="4" key="1">
    <citation type="submission" date="2023-03" db="EMBL/GenBank/DDBJ databases">
        <title>Chromosome-scale reference genome and RAD-based genetic map of yellow starthistle (Centaurea solstitialis) reveal putative structural variation and QTLs associated with invader traits.</title>
        <authorList>
            <person name="Reatini B."/>
            <person name="Cang F.A."/>
            <person name="Jiang Q."/>
            <person name="Mckibben M.T.W."/>
            <person name="Barker M.S."/>
            <person name="Rieseberg L.H."/>
            <person name="Dlugosch K.M."/>
        </authorList>
    </citation>
    <scope>NUCLEOTIDE SEQUENCE</scope>
    <source>
        <strain evidence="4">CAN-66</strain>
        <tissue evidence="4">Leaf</tissue>
    </source>
</reference>
<keyword evidence="5" id="KW-1185">Reference proteome</keyword>
<dbReference type="PROSITE" id="PS50102">
    <property type="entry name" value="RRM"/>
    <property type="match status" value="1"/>
</dbReference>
<sequence>MNVANLLRIFKRFGEVRDIYMARRLLKCGKKFGFIRFRKEGDITLLLRKLKNIWIGSHRLRVYPATMKKGYQGAFSSKGQDGRFGPPGVVAARRNQVYSGFDSRVRSGSKQEGNPSFAKVLLSGLKGNNEGQKEEIEEKGDQLLSQKEVIAEWGLDEKMLSYMNRCLIGDLECIDNLEGVRALTKEKALDIVEAKRLGGRQVMIMVSQESILNEILHNKAHGIHHWIKGLSRWSVGHRNAERLTWLKISGMPLHGWNEALFTEIASKWGKVLKTLNCSLEEVSNLAWGKILISTHILSSINCLSSIKLGHFYYRIKVEEEDSSLQGLFDSGVIADMSDGVASEFEGDSSSSSRWSGEDENGEDEGGVEETWLEGVKEFGQNNSQVAGAEFTGDKIQGGGEYKLGDEHKSTGKGFKDGGIPGNIQAGGEKDLAIGVDEESNWFSEKFNFQQHQPNDVVGTHKENRHAPRMKV</sequence>
<feature type="compositionally biased region" description="Acidic residues" evidence="2">
    <location>
        <begin position="357"/>
        <end position="366"/>
    </location>
</feature>
<dbReference type="InterPro" id="IPR035979">
    <property type="entry name" value="RBD_domain_sf"/>
</dbReference>
<dbReference type="PANTHER" id="PTHR34427">
    <property type="entry name" value="DUF4283 DOMAIN PROTEIN"/>
    <property type="match status" value="1"/>
</dbReference>
<evidence type="ECO:0000256" key="1">
    <source>
        <dbReference type="PROSITE-ProRule" id="PRU00176"/>
    </source>
</evidence>
<proteinExistence type="predicted"/>
<organism evidence="4 5">
    <name type="scientific">Centaurea solstitialis</name>
    <name type="common">yellow star-thistle</name>
    <dbReference type="NCBI Taxonomy" id="347529"/>
    <lineage>
        <taxon>Eukaryota</taxon>
        <taxon>Viridiplantae</taxon>
        <taxon>Streptophyta</taxon>
        <taxon>Embryophyta</taxon>
        <taxon>Tracheophyta</taxon>
        <taxon>Spermatophyta</taxon>
        <taxon>Magnoliopsida</taxon>
        <taxon>eudicotyledons</taxon>
        <taxon>Gunneridae</taxon>
        <taxon>Pentapetalae</taxon>
        <taxon>asterids</taxon>
        <taxon>campanulids</taxon>
        <taxon>Asterales</taxon>
        <taxon>Asteraceae</taxon>
        <taxon>Carduoideae</taxon>
        <taxon>Cardueae</taxon>
        <taxon>Centaureinae</taxon>
        <taxon>Centaurea</taxon>
    </lineage>
</organism>
<dbReference type="Proteomes" id="UP001172457">
    <property type="component" value="Chromosome 3"/>
</dbReference>
<dbReference type="CDD" id="cd00590">
    <property type="entry name" value="RRM_SF"/>
    <property type="match status" value="1"/>
</dbReference>
<feature type="region of interest" description="Disordered" evidence="2">
    <location>
        <begin position="341"/>
        <end position="366"/>
    </location>
</feature>
<dbReference type="InterPro" id="IPR000504">
    <property type="entry name" value="RRM_dom"/>
</dbReference>
<name>A0AA38T8B7_9ASTR</name>
<dbReference type="PANTHER" id="PTHR34427:SF5">
    <property type="entry name" value="DUF4283 DOMAIN-CONTAINING PROTEIN"/>
    <property type="match status" value="1"/>
</dbReference>